<dbReference type="EMBL" id="GBRH01174596">
    <property type="protein sequence ID" value="JAE23300.1"/>
    <property type="molecule type" value="Transcribed_RNA"/>
</dbReference>
<reference evidence="1" key="1">
    <citation type="submission" date="2014-09" db="EMBL/GenBank/DDBJ databases">
        <authorList>
            <person name="Magalhaes I.L.F."/>
            <person name="Oliveira U."/>
            <person name="Santos F.R."/>
            <person name="Vidigal T.H.D.A."/>
            <person name="Brescovit A.D."/>
            <person name="Santos A.J."/>
        </authorList>
    </citation>
    <scope>NUCLEOTIDE SEQUENCE</scope>
    <source>
        <tissue evidence="1">Shoot tissue taken approximately 20 cm above the soil surface</tissue>
    </source>
</reference>
<organism evidence="1">
    <name type="scientific">Arundo donax</name>
    <name type="common">Giant reed</name>
    <name type="synonym">Donax arundinaceus</name>
    <dbReference type="NCBI Taxonomy" id="35708"/>
    <lineage>
        <taxon>Eukaryota</taxon>
        <taxon>Viridiplantae</taxon>
        <taxon>Streptophyta</taxon>
        <taxon>Embryophyta</taxon>
        <taxon>Tracheophyta</taxon>
        <taxon>Spermatophyta</taxon>
        <taxon>Magnoliopsida</taxon>
        <taxon>Liliopsida</taxon>
        <taxon>Poales</taxon>
        <taxon>Poaceae</taxon>
        <taxon>PACMAD clade</taxon>
        <taxon>Arundinoideae</taxon>
        <taxon>Arundineae</taxon>
        <taxon>Arundo</taxon>
    </lineage>
</organism>
<protein>
    <submittedName>
        <fullName evidence="1">Uncharacterized protein</fullName>
    </submittedName>
</protein>
<accession>A0A0A9GDX8</accession>
<evidence type="ECO:0000313" key="1">
    <source>
        <dbReference type="EMBL" id="JAE23300.1"/>
    </source>
</evidence>
<sequence>MSAPTQKLSAGLLIYLIVFMLRSQRSSRQMLHHFGGLQSLVLLSIFMLC</sequence>
<dbReference type="AlphaFoldDB" id="A0A0A9GDX8"/>
<proteinExistence type="predicted"/>
<reference evidence="1" key="2">
    <citation type="journal article" date="2015" name="Data Brief">
        <title>Shoot transcriptome of the giant reed, Arundo donax.</title>
        <authorList>
            <person name="Barrero R.A."/>
            <person name="Guerrero F.D."/>
            <person name="Moolhuijzen P."/>
            <person name="Goolsby J.A."/>
            <person name="Tidwell J."/>
            <person name="Bellgard S.E."/>
            <person name="Bellgard M.I."/>
        </authorList>
    </citation>
    <scope>NUCLEOTIDE SEQUENCE</scope>
    <source>
        <tissue evidence="1">Shoot tissue taken approximately 20 cm above the soil surface</tissue>
    </source>
</reference>
<name>A0A0A9GDX8_ARUDO</name>